<keyword evidence="2" id="KW-1003">Cell membrane</keyword>
<evidence type="ECO:0000256" key="1">
    <source>
        <dbReference type="ARBA" id="ARBA00004651"/>
    </source>
</evidence>
<keyword evidence="3 6" id="KW-0812">Transmembrane</keyword>
<dbReference type="Proteomes" id="UP001236500">
    <property type="component" value="Chromosome"/>
</dbReference>
<keyword evidence="8" id="KW-1185">Reference proteome</keyword>
<evidence type="ECO:0000256" key="3">
    <source>
        <dbReference type="ARBA" id="ARBA00022692"/>
    </source>
</evidence>
<feature type="transmembrane region" description="Helical" evidence="6">
    <location>
        <begin position="105"/>
        <end position="126"/>
    </location>
</feature>
<sequence>MIEKIKRNEIVHEELPQEHADPLVSVLHRIIRVAIKALAIMMVLIILWGVADVLFVVYQRLMVSPKFLLSVSDIFDVFGGFMVVLIAVEIFINIRLYLGTNVLPIQLVIATALMAIARKVIILDFSDITPDYIFSVAAVVFALGVSYWLVSKKI</sequence>
<keyword evidence="4 6" id="KW-1133">Transmembrane helix</keyword>
<feature type="transmembrane region" description="Helical" evidence="6">
    <location>
        <begin position="37"/>
        <end position="58"/>
    </location>
</feature>
<dbReference type="RefSeq" id="WP_280320508.1">
    <property type="nucleotide sequence ID" value="NZ_CP118605.1"/>
</dbReference>
<evidence type="ECO:0000256" key="6">
    <source>
        <dbReference type="SAM" id="Phobius"/>
    </source>
</evidence>
<reference evidence="7 8" key="1">
    <citation type="submission" date="2023-02" db="EMBL/GenBank/DDBJ databases">
        <title>Description and genomic characterization of Microbulbifer bruguierae sp. nov., isolated from the sediment of mangrove plant Bruguiera sexangula.</title>
        <authorList>
            <person name="Long M."/>
        </authorList>
    </citation>
    <scope>NUCLEOTIDE SEQUENCE [LARGE SCALE GENOMIC DNA]</scope>
    <source>
        <strain evidence="7 8">H12</strain>
    </source>
</reference>
<comment type="subcellular location">
    <subcellularLocation>
        <location evidence="1">Cell membrane</location>
        <topology evidence="1">Multi-pass membrane protein</topology>
    </subcellularLocation>
</comment>
<feature type="transmembrane region" description="Helical" evidence="6">
    <location>
        <begin position="78"/>
        <end position="98"/>
    </location>
</feature>
<dbReference type="EMBL" id="CP118605">
    <property type="protein sequence ID" value="WGL16686.1"/>
    <property type="molecule type" value="Genomic_DNA"/>
</dbReference>
<name>A0ABY8NCP0_9GAMM</name>
<keyword evidence="5 6" id="KW-0472">Membrane</keyword>
<accession>A0ABY8NCP0</accession>
<evidence type="ECO:0000313" key="8">
    <source>
        <dbReference type="Proteomes" id="UP001236500"/>
    </source>
</evidence>
<evidence type="ECO:0000313" key="7">
    <source>
        <dbReference type="EMBL" id="WGL16686.1"/>
    </source>
</evidence>
<evidence type="ECO:0000256" key="2">
    <source>
        <dbReference type="ARBA" id="ARBA00022475"/>
    </source>
</evidence>
<evidence type="ECO:0000256" key="4">
    <source>
        <dbReference type="ARBA" id="ARBA00022989"/>
    </source>
</evidence>
<gene>
    <name evidence="7" type="ORF">PVT68_18280</name>
</gene>
<dbReference type="InterPro" id="IPR020948">
    <property type="entry name" value="P_starv_induced_PsiE-like"/>
</dbReference>
<evidence type="ECO:0000256" key="5">
    <source>
        <dbReference type="ARBA" id="ARBA00023136"/>
    </source>
</evidence>
<feature type="transmembrane region" description="Helical" evidence="6">
    <location>
        <begin position="132"/>
        <end position="150"/>
    </location>
</feature>
<protein>
    <submittedName>
        <fullName evidence="7">Phosphate-starvation-inducible PsiE family protein</fullName>
    </submittedName>
</protein>
<dbReference type="Pfam" id="PF06146">
    <property type="entry name" value="PsiE"/>
    <property type="match status" value="1"/>
</dbReference>
<organism evidence="7 8">
    <name type="scientific">Microbulbifer bruguierae</name>
    <dbReference type="NCBI Taxonomy" id="3029061"/>
    <lineage>
        <taxon>Bacteria</taxon>
        <taxon>Pseudomonadati</taxon>
        <taxon>Pseudomonadota</taxon>
        <taxon>Gammaproteobacteria</taxon>
        <taxon>Cellvibrionales</taxon>
        <taxon>Microbulbiferaceae</taxon>
        <taxon>Microbulbifer</taxon>
    </lineage>
</organism>
<proteinExistence type="predicted"/>